<accession>A0A2A4WUQ0</accession>
<dbReference type="Proteomes" id="UP000218767">
    <property type="component" value="Unassembled WGS sequence"/>
</dbReference>
<proteinExistence type="predicted"/>
<evidence type="ECO:0000313" key="2">
    <source>
        <dbReference type="Proteomes" id="UP000218767"/>
    </source>
</evidence>
<reference evidence="2" key="1">
    <citation type="submission" date="2017-08" db="EMBL/GenBank/DDBJ databases">
        <title>A dynamic microbial community with high functional redundancy inhabits the cold, oxic subseafloor aquifer.</title>
        <authorList>
            <person name="Tully B.J."/>
            <person name="Wheat C.G."/>
            <person name="Glazer B.T."/>
            <person name="Huber J.A."/>
        </authorList>
    </citation>
    <scope>NUCLEOTIDE SEQUENCE [LARGE SCALE GENOMIC DNA]</scope>
</reference>
<comment type="caution">
    <text evidence="1">The sequence shown here is derived from an EMBL/GenBank/DDBJ whole genome shotgun (WGS) entry which is preliminary data.</text>
</comment>
<sequence length="1390" mass="146316">MDGLLAGFRFVENTPGTKQLNGAALFTTSPQLGVAESAAATQIGFGIFPGDPDFRNGYRGIYGSATYIDSDYPVVIENDSADPTSLVDTSNSGDYYHLLRGRNADLRQESDWLDVGEYDGLNWGLWLSQGEGGDPNDPLFLRSAGQGSDGIQENLDSNNAWFSVGGTTDIEYFTALTAHKRFEATHLNNRFEFESSDSSWTHFEFSADFEIYLDSGYSYGDLEIFVCDIDCIGTNFKQKWNATIGLHDFGSIATRGFRTNLSGTVTQDPNGTNTTQFFNGIFQGYFVGADGEAISAGFTIGGEGGGNTNDFVSGLILFDALENLTQNQLDEVTNNDAFGFAISKSVFFNTDLSDELIWGWSSADGDDSDVLLITDGNSAVSTLLIGAENFDPDVGEGGFDVGIEYLASNSEENSFEGVGDFDLLWGIWAGDSDQQKVFDEASLLNDIDDIDIGGLHLLVSAPPAYTSSGGLLTGTANFDLVVDYIGGRDDDGSFEALDYVSGSFGLDFATGDLSLASLVVCYGGSTSNCDDEGDHNWAVDIGAGPTLNLFAASGKGILDETAVSGSINDGGEGGSFTGFINGFAIEKNDDGDKGFVLGFNFDGNVDFGSTVGAALFTESVPPVMPVAFTKTDFNAVGFSLFIDSADSPQSIYGNAIYNDSFPLQNLISFDGSGSFSGFFDDEPDFFVSPSGSELLSPQHPAGATEYDVHWGIYDTGGGNKHKLFSDFSDDSVFTEINNKLVTVALLPLDVSKLTGSTRTFIGGSGANLDGSIIGFSNGSFGGVEKFIGYFDTTIDMTTGGALTDGYLEFSFKDDSLFVQEWKINFSGNANVFGNGSVVGENYTYLDTFSIDSGSTIYFDNMLIGTPTGELAGIFSSELTTTGINGFTGGFALRDVSDPSIHTQGAFQLQENNFISADELDDFTSTGMLFTGSSLSGGNNSLAARFGGVAIPSGAGEPTFAATAFDTSTFGDDYDVGSQSIITADDSTTSNFETIILPGSSSSIQWGSWLGTSSTFRKKNASTTNIAFDQSAYWFLAEPSKATLPTTGKFTYNDILDFQGEANQHATLLYKEGAISSIDIFTFDLDFGSAAITDGHIVANATIAATGNIGPIDVEWDAYFSGTATGAFLEATIDAMDSTNTFSSTLSDVTSGTTDLNGAIGGNIDGYLVGASAIDGIVLGFNLNNITADGGPQVLVGTVALDDDEIVTFSLPEPTVDAHNIDWGTWNNPLEDNWVIVTPDVDGLTELQTSNHLVTIDATPVASLTGSGSYGSTAASSFIGAGSAGDVTQVVAGLDVDFNTGMISNGRLQIEVGGSQAWEIDFAGSIGNGMVDLNSIGGTLSDPGGLISNSINANLGGVFTGTGAEAFVGGFDLIDEMNLLNQVDGLYTIER</sequence>
<organism evidence="1 2">
    <name type="scientific">SAR86 cluster bacterium</name>
    <dbReference type="NCBI Taxonomy" id="2030880"/>
    <lineage>
        <taxon>Bacteria</taxon>
        <taxon>Pseudomonadati</taxon>
        <taxon>Pseudomonadota</taxon>
        <taxon>Gammaproteobacteria</taxon>
        <taxon>SAR86 cluster</taxon>
    </lineage>
</organism>
<name>A0A2A4WUQ0_9GAMM</name>
<protein>
    <submittedName>
        <fullName evidence="1">Uncharacterized protein</fullName>
    </submittedName>
</protein>
<evidence type="ECO:0000313" key="1">
    <source>
        <dbReference type="EMBL" id="PCI73771.1"/>
    </source>
</evidence>
<dbReference type="EMBL" id="NVUL01000116">
    <property type="protein sequence ID" value="PCI73771.1"/>
    <property type="molecule type" value="Genomic_DNA"/>
</dbReference>
<gene>
    <name evidence="1" type="ORF">COB20_15945</name>
</gene>